<evidence type="ECO:0000256" key="1">
    <source>
        <dbReference type="SAM" id="MobiDB-lite"/>
    </source>
</evidence>
<feature type="region of interest" description="Disordered" evidence="1">
    <location>
        <begin position="267"/>
        <end position="292"/>
    </location>
</feature>
<dbReference type="OrthoDB" id="8864979at2759"/>
<evidence type="ECO:0000313" key="3">
    <source>
        <dbReference type="Proteomes" id="UP000308768"/>
    </source>
</evidence>
<organism evidence="2 3">
    <name type="scientific">Cryomyces minteri</name>
    <dbReference type="NCBI Taxonomy" id="331657"/>
    <lineage>
        <taxon>Eukaryota</taxon>
        <taxon>Fungi</taxon>
        <taxon>Dikarya</taxon>
        <taxon>Ascomycota</taxon>
        <taxon>Pezizomycotina</taxon>
        <taxon>Dothideomycetes</taxon>
        <taxon>Dothideomycetes incertae sedis</taxon>
        <taxon>Cryomyces</taxon>
    </lineage>
</organism>
<keyword evidence="3" id="KW-1185">Reference proteome</keyword>
<evidence type="ECO:0000313" key="2">
    <source>
        <dbReference type="EMBL" id="TKA81978.1"/>
    </source>
</evidence>
<accession>A0A4U0Y0X8</accession>
<name>A0A4U0Y0X8_9PEZI</name>
<dbReference type="STRING" id="331657.A0A4U0Y0X8"/>
<proteinExistence type="predicted"/>
<dbReference type="EMBL" id="NAJN01000009">
    <property type="protein sequence ID" value="TKA81978.1"/>
    <property type="molecule type" value="Genomic_DNA"/>
</dbReference>
<comment type="caution">
    <text evidence="2">The sequence shown here is derived from an EMBL/GenBank/DDBJ whole genome shotgun (WGS) entry which is preliminary data.</text>
</comment>
<feature type="region of interest" description="Disordered" evidence="1">
    <location>
        <begin position="310"/>
        <end position="369"/>
    </location>
</feature>
<gene>
    <name evidence="2" type="ORF">B0A49_00473</name>
</gene>
<sequence>MQLCPDTRDASEISSRVIPALRNAGSLQDCTWRLLGDSASWEVEHRQGQEEDDSGVDAAQVTADNARGIHIQLHYEKSTYTAMLLRHPSTKSAWSSKEFTSFPLLLTRMPTPLRELILEYLTTTFDTHVSPMRLRSDFLSTSLEQLLGHFPSAQSTQRASSVVKAVQIQLAFPSAAPLLKNLDITLSADDVARFVQHGERLQAANSNTQQQEFASRPSVHGPFTAALSHYLHAHLALSFSHPGVRISKIACGAFALSADGKMKIFPPVLLPTDDDNDNNETAPAPSPSESGMQQFCASLLHEAAGSSRALISPKDRKRILTLDGADAPEASKRPSPRKRQKQRDATEELIPVDPPPPYELHDPASFLTL</sequence>
<dbReference type="Pfam" id="PF13092">
    <property type="entry name" value="CENP-L"/>
    <property type="match status" value="1"/>
</dbReference>
<dbReference type="Proteomes" id="UP000308768">
    <property type="component" value="Unassembled WGS sequence"/>
</dbReference>
<protein>
    <submittedName>
        <fullName evidence="2">Uncharacterized protein</fullName>
    </submittedName>
</protein>
<dbReference type="InterPro" id="IPR025204">
    <property type="entry name" value="CENP-L"/>
</dbReference>
<reference evidence="2 3" key="1">
    <citation type="submission" date="2017-03" db="EMBL/GenBank/DDBJ databases">
        <title>Genomes of endolithic fungi from Antarctica.</title>
        <authorList>
            <person name="Coleine C."/>
            <person name="Masonjones S."/>
            <person name="Stajich J.E."/>
        </authorList>
    </citation>
    <scope>NUCLEOTIDE SEQUENCE [LARGE SCALE GENOMIC DNA]</scope>
    <source>
        <strain evidence="2 3">CCFEE 5187</strain>
    </source>
</reference>
<dbReference type="AlphaFoldDB" id="A0A4U0Y0X8"/>